<dbReference type="SUPFAM" id="SSF54001">
    <property type="entry name" value="Cysteine proteinases"/>
    <property type="match status" value="1"/>
</dbReference>
<evidence type="ECO:0000313" key="4">
    <source>
        <dbReference type="Proteomes" id="UP001168821"/>
    </source>
</evidence>
<dbReference type="AlphaFoldDB" id="A0AA38HX37"/>
<dbReference type="Gene3D" id="3.90.70.10">
    <property type="entry name" value="Cysteine proteinases"/>
    <property type="match status" value="1"/>
</dbReference>
<dbReference type="SMART" id="SM00645">
    <property type="entry name" value="Pept_C1"/>
    <property type="match status" value="1"/>
</dbReference>
<gene>
    <name evidence="3" type="ORF">Zmor_022808</name>
</gene>
<dbReference type="Proteomes" id="UP001168821">
    <property type="component" value="Unassembled WGS sequence"/>
</dbReference>
<evidence type="ECO:0000313" key="3">
    <source>
        <dbReference type="EMBL" id="KAJ3645121.1"/>
    </source>
</evidence>
<dbReference type="PANTHER" id="PTHR12411">
    <property type="entry name" value="CYSTEINE PROTEASE FAMILY C1-RELATED"/>
    <property type="match status" value="1"/>
</dbReference>
<sequence>MKEFKPNTGFTGWGTENGTPYCLIANLKFKACCGTNVCGTCGKGYVDQAWKYWVDHGLVSGGDHNSNEGGLPYLDTNSHACQTSCTNTNYTKSYRADKHYGKEYYRLSNAVEQIQTEIMNHGPVEVTFTVYTDFYNYKSGVYVHTSGYANEGHAVKVIGWGTENNTPYWLIANSWGTGWGDLGGFFKRLRGQNHCGIESVVYGGTPVRYYG</sequence>
<evidence type="ECO:0000259" key="2">
    <source>
        <dbReference type="SMART" id="SM00645"/>
    </source>
</evidence>
<keyword evidence="4" id="KW-1185">Reference proteome</keyword>
<dbReference type="InterPro" id="IPR038765">
    <property type="entry name" value="Papain-like_cys_pep_sf"/>
</dbReference>
<dbReference type="GO" id="GO:0006508">
    <property type="term" value="P:proteolysis"/>
    <property type="evidence" value="ECO:0007669"/>
    <property type="project" value="InterPro"/>
</dbReference>
<dbReference type="GO" id="GO:0008234">
    <property type="term" value="F:cysteine-type peptidase activity"/>
    <property type="evidence" value="ECO:0007669"/>
    <property type="project" value="InterPro"/>
</dbReference>
<proteinExistence type="inferred from homology"/>
<comment type="caution">
    <text evidence="3">The sequence shown here is derived from an EMBL/GenBank/DDBJ whole genome shotgun (WGS) entry which is preliminary data.</text>
</comment>
<reference evidence="3" key="1">
    <citation type="journal article" date="2023" name="G3 (Bethesda)">
        <title>Whole genome assemblies of Zophobas morio and Tenebrio molitor.</title>
        <authorList>
            <person name="Kaur S."/>
            <person name="Stinson S.A."/>
            <person name="diCenzo G.C."/>
        </authorList>
    </citation>
    <scope>NUCLEOTIDE SEQUENCE</scope>
    <source>
        <strain evidence="3">QUZm001</strain>
    </source>
</reference>
<accession>A0AA38HX37</accession>
<organism evidence="3 4">
    <name type="scientific">Zophobas morio</name>
    <dbReference type="NCBI Taxonomy" id="2755281"/>
    <lineage>
        <taxon>Eukaryota</taxon>
        <taxon>Metazoa</taxon>
        <taxon>Ecdysozoa</taxon>
        <taxon>Arthropoda</taxon>
        <taxon>Hexapoda</taxon>
        <taxon>Insecta</taxon>
        <taxon>Pterygota</taxon>
        <taxon>Neoptera</taxon>
        <taxon>Endopterygota</taxon>
        <taxon>Coleoptera</taxon>
        <taxon>Polyphaga</taxon>
        <taxon>Cucujiformia</taxon>
        <taxon>Tenebrionidae</taxon>
        <taxon>Zophobas</taxon>
    </lineage>
</organism>
<name>A0AA38HX37_9CUCU</name>
<feature type="domain" description="Peptidase C1A papain C-terminal" evidence="2">
    <location>
        <begin position="13"/>
        <end position="205"/>
    </location>
</feature>
<dbReference type="InterPro" id="IPR013128">
    <property type="entry name" value="Peptidase_C1A"/>
</dbReference>
<dbReference type="EMBL" id="JALNTZ010000007">
    <property type="protein sequence ID" value="KAJ3645121.1"/>
    <property type="molecule type" value="Genomic_DNA"/>
</dbReference>
<protein>
    <recommendedName>
        <fullName evidence="2">Peptidase C1A papain C-terminal domain-containing protein</fullName>
    </recommendedName>
</protein>
<evidence type="ECO:0000256" key="1">
    <source>
        <dbReference type="ARBA" id="ARBA00008455"/>
    </source>
</evidence>
<dbReference type="InterPro" id="IPR000668">
    <property type="entry name" value="Peptidase_C1A_C"/>
</dbReference>
<dbReference type="Pfam" id="PF00112">
    <property type="entry name" value="Peptidase_C1"/>
    <property type="match status" value="1"/>
</dbReference>
<comment type="similarity">
    <text evidence="1">Belongs to the peptidase C1 family.</text>
</comment>